<reference evidence="2" key="1">
    <citation type="submission" date="2023-03" db="EMBL/GenBank/DDBJ databases">
        <title>Massive genome expansion in bonnet fungi (Mycena s.s.) driven by repeated elements and novel gene families across ecological guilds.</title>
        <authorList>
            <consortium name="Lawrence Berkeley National Laboratory"/>
            <person name="Harder C.B."/>
            <person name="Miyauchi S."/>
            <person name="Viragh M."/>
            <person name="Kuo A."/>
            <person name="Thoen E."/>
            <person name="Andreopoulos B."/>
            <person name="Lu D."/>
            <person name="Skrede I."/>
            <person name="Drula E."/>
            <person name="Henrissat B."/>
            <person name="Morin E."/>
            <person name="Kohler A."/>
            <person name="Barry K."/>
            <person name="LaButti K."/>
            <person name="Morin E."/>
            <person name="Salamov A."/>
            <person name="Lipzen A."/>
            <person name="Mereny Z."/>
            <person name="Hegedus B."/>
            <person name="Baldrian P."/>
            <person name="Stursova M."/>
            <person name="Weitz H."/>
            <person name="Taylor A."/>
            <person name="Grigoriev I.V."/>
            <person name="Nagy L.G."/>
            <person name="Martin F."/>
            <person name="Kauserud H."/>
        </authorList>
    </citation>
    <scope>NUCLEOTIDE SEQUENCE</scope>
    <source>
        <strain evidence="2">CBHHK067</strain>
    </source>
</reference>
<feature type="compositionally biased region" description="Low complexity" evidence="1">
    <location>
        <begin position="405"/>
        <end position="431"/>
    </location>
</feature>
<feature type="compositionally biased region" description="Basic and acidic residues" evidence="1">
    <location>
        <begin position="377"/>
        <end position="391"/>
    </location>
</feature>
<proteinExistence type="predicted"/>
<dbReference type="AlphaFoldDB" id="A0AAD7MCL8"/>
<dbReference type="Proteomes" id="UP001221757">
    <property type="component" value="Unassembled WGS sequence"/>
</dbReference>
<feature type="compositionally biased region" description="Low complexity" evidence="1">
    <location>
        <begin position="636"/>
        <end position="646"/>
    </location>
</feature>
<feature type="region of interest" description="Disordered" evidence="1">
    <location>
        <begin position="357"/>
        <end position="437"/>
    </location>
</feature>
<keyword evidence="3" id="KW-1185">Reference proteome</keyword>
<comment type="caution">
    <text evidence="2">The sequence shown here is derived from an EMBL/GenBank/DDBJ whole genome shotgun (WGS) entry which is preliminary data.</text>
</comment>
<accession>A0AAD7MCL8</accession>
<evidence type="ECO:0000256" key="1">
    <source>
        <dbReference type="SAM" id="MobiDB-lite"/>
    </source>
</evidence>
<protein>
    <submittedName>
        <fullName evidence="2">Uncharacterized protein</fullName>
    </submittedName>
</protein>
<organism evidence="2 3">
    <name type="scientific">Mycena rosella</name>
    <name type="common">Pink bonnet</name>
    <name type="synonym">Agaricus rosellus</name>
    <dbReference type="NCBI Taxonomy" id="1033263"/>
    <lineage>
        <taxon>Eukaryota</taxon>
        <taxon>Fungi</taxon>
        <taxon>Dikarya</taxon>
        <taxon>Basidiomycota</taxon>
        <taxon>Agaricomycotina</taxon>
        <taxon>Agaricomycetes</taxon>
        <taxon>Agaricomycetidae</taxon>
        <taxon>Agaricales</taxon>
        <taxon>Marasmiineae</taxon>
        <taxon>Mycenaceae</taxon>
        <taxon>Mycena</taxon>
    </lineage>
</organism>
<evidence type="ECO:0000313" key="2">
    <source>
        <dbReference type="EMBL" id="KAJ7710898.1"/>
    </source>
</evidence>
<feature type="region of interest" description="Disordered" evidence="1">
    <location>
        <begin position="626"/>
        <end position="646"/>
    </location>
</feature>
<feature type="region of interest" description="Disordered" evidence="1">
    <location>
        <begin position="565"/>
        <end position="587"/>
    </location>
</feature>
<evidence type="ECO:0000313" key="3">
    <source>
        <dbReference type="Proteomes" id="UP001221757"/>
    </source>
</evidence>
<dbReference type="EMBL" id="JARKIE010000001">
    <property type="protein sequence ID" value="KAJ7710898.1"/>
    <property type="molecule type" value="Genomic_DNA"/>
</dbReference>
<name>A0AAD7MCL8_MYCRO</name>
<feature type="compositionally biased region" description="Pro residues" evidence="1">
    <location>
        <begin position="567"/>
        <end position="579"/>
    </location>
</feature>
<gene>
    <name evidence="2" type="ORF">B0H17DRAFT_1190580</name>
</gene>
<sequence>MPNADLSPQNFLLMIENSSALAGFWSDLRDCYLPRLVDQLRGSHPENLTNIFISESRCAYDLHGSRIRQSSSLKDGLKQFEFNYDLDNTLSTIQIQTAVEFLSSPALAISQVRHLIVVAATPPTECMNCSLHDPWHELANMITQGDIHLHLALTSNLRSGSLPNLFEKTLQWLQNIEEPLWLPNYSTAFIFRVVAQQTYADSVFSGTKAGPSTCVPGAPSDLIPPDLYTTKPLDDTSSESPILVSQTRQFHRLKKKVYDRNTAVLSGTKAGPSTCVPGAPSDLIPPDLYTTKPLDDVSSESPSLVSQISQFYGLKKKVYGANPPCVPFVRDVPPVRDESPVRDRYRGACARLVLPPAFPVPPQHGTPPLLARRGRARQADRAFSARHERNGKGNGDPYAPPQAPAPWYQPMSSPEGDSSDHSSYSASNLSLPPSPVTPMSATENYALAAVLNGQCQETVPLLQPSPPTATTVDDMHPSFYPPFVAPPLPTLDLMACDASQLSVICASAPFHLDPPAMSFHAAQQQALSIPLLSSTTAYIAQPPSTFDLHEFSARHVQHALQDEPAAFPFPAPAPLPPAHAPAQLPDAQRDLPIPMPIMQPMSMLPPISAQALHDRVQGLASTASQASESLCHPRRASTAARAPCATAPSTSCASGRAFMAPAPSSSSSLTGWAG</sequence>